<dbReference type="AlphaFoldDB" id="A0A316TZ08"/>
<feature type="compositionally biased region" description="Basic and acidic residues" evidence="5">
    <location>
        <begin position="814"/>
        <end position="832"/>
    </location>
</feature>
<feature type="domain" description="ESF1 RRM" evidence="7">
    <location>
        <begin position="257"/>
        <end position="456"/>
    </location>
</feature>
<dbReference type="STRING" id="1684307.A0A316TZ08"/>
<dbReference type="GO" id="GO:0006364">
    <property type="term" value="P:rRNA processing"/>
    <property type="evidence" value="ECO:0007669"/>
    <property type="project" value="InterPro"/>
</dbReference>
<dbReference type="GO" id="GO:0003723">
    <property type="term" value="F:RNA binding"/>
    <property type="evidence" value="ECO:0007669"/>
    <property type="project" value="TreeGrafter"/>
</dbReference>
<accession>A0A316TZ08</accession>
<feature type="region of interest" description="Disordered" evidence="5">
    <location>
        <begin position="800"/>
        <end position="883"/>
    </location>
</feature>
<feature type="compositionally biased region" description="Acidic residues" evidence="5">
    <location>
        <begin position="187"/>
        <end position="197"/>
    </location>
</feature>
<evidence type="ECO:0000313" key="9">
    <source>
        <dbReference type="Proteomes" id="UP000245942"/>
    </source>
</evidence>
<evidence type="ECO:0000259" key="6">
    <source>
        <dbReference type="Pfam" id="PF08159"/>
    </source>
</evidence>
<feature type="region of interest" description="Disordered" evidence="5">
    <location>
        <begin position="606"/>
        <end position="766"/>
    </location>
</feature>
<evidence type="ECO:0000259" key="7">
    <source>
        <dbReference type="Pfam" id="PF25121"/>
    </source>
</evidence>
<keyword evidence="9" id="KW-1185">Reference proteome</keyword>
<dbReference type="InterPro" id="IPR056750">
    <property type="entry name" value="RRM_ESF1"/>
</dbReference>
<feature type="compositionally biased region" description="Basic residues" evidence="5">
    <location>
        <begin position="359"/>
        <end position="372"/>
    </location>
</feature>
<comment type="similarity">
    <text evidence="2">Belongs to the ESF1 family.</text>
</comment>
<feature type="compositionally biased region" description="Basic residues" evidence="5">
    <location>
        <begin position="238"/>
        <end position="247"/>
    </location>
</feature>
<evidence type="ECO:0000256" key="4">
    <source>
        <dbReference type="ARBA" id="ARBA00023242"/>
    </source>
</evidence>
<feature type="compositionally biased region" description="Acidic residues" evidence="5">
    <location>
        <begin position="103"/>
        <end position="127"/>
    </location>
</feature>
<feature type="compositionally biased region" description="Basic and acidic residues" evidence="5">
    <location>
        <begin position="622"/>
        <end position="633"/>
    </location>
</feature>
<feature type="compositionally biased region" description="Basic and acidic residues" evidence="5">
    <location>
        <begin position="34"/>
        <end position="75"/>
    </location>
</feature>
<sequence>MAKPAKKGSAGSSSRQHAPSVSDPRFNRLQTDPRFLRPQKEASKVLVDDRFRGLLDGKDFGINQDGKKGRNIDRFGRKKGKGSKEEEEMKRLYRLEEKRSAQDAEESGEEDEEDDEEEEESEGDEGFVDYARGAADLESSSDEDSSEDDEDEDESSEEEDDVAIGSSNLLRKERRRQRARGSSASDSDSEQDEDDESVSSVDPKILAQLDAEAAAAIRQGEAEGSSDEEGAAASSSKASKRERRKKREEKVPLGGETRRLAIVNLDWDHVRSLDLYKIFSSLVSPLATRLPGTTSALDAEDGSGKLRRNQASIQVRGTVEQVRVYPSEFGQERMKKEDIEGPPKDIFKSGQDAAESSSKSKKKRSSKGKGKRRDADEDSDDSDVVFEVDDGGEFDEEALRKYQLDRLRYYYAVATFDSAAAARHVYDEVDGTEMERTANVFDLRFVPDGMEFPSHPISEGDDGWRDEAKPGIDDNVTYKGVDWATDALRHSKVRLTWDAPDPERQKIIRRAMTKDDLRDDDFKAYLASDTEDDDDEDAAAQGNGKAAAGRDRFRALLGMDDGAGATAFSKKKHASAFQDGRGSDDEGAAQGDMEITFLPGLSEAAARKAKGNVNKEDGEETTLEKYLRKQREKKERRKAAREGEGEEEEEATLSKPKESDLGFDDPFFASGGEEEDVDLDEALAQENRKSSSKADKKKPSKKSKEARDDTTARADELALLVDSEEADGGRNHFDMKDILKSESKSGKKLNRWERKKAKKAGLDAVAGSGPAAAARVGAAQDGFKLDVNDARFGDLMSNHEYALDPTHPSFMKTDNMKKLMEERRKRSAREGGEDGEAQLGGGGGGKKRKGNESQGGGGDASELLRNLKKRQNGQMGKAKKGTK</sequence>
<feature type="compositionally biased region" description="Basic and acidic residues" evidence="5">
    <location>
        <begin position="82"/>
        <end position="102"/>
    </location>
</feature>
<dbReference type="InterPro" id="IPR039754">
    <property type="entry name" value="Esf1"/>
</dbReference>
<evidence type="ECO:0000256" key="2">
    <source>
        <dbReference type="ARBA" id="ARBA00009087"/>
    </source>
</evidence>
<feature type="compositionally biased region" description="Acidic residues" evidence="5">
    <location>
        <begin position="529"/>
        <end position="538"/>
    </location>
</feature>
<proteinExistence type="inferred from homology"/>
<feature type="compositionally biased region" description="Low complexity" evidence="5">
    <location>
        <begin position="211"/>
        <end position="223"/>
    </location>
</feature>
<feature type="compositionally biased region" description="Basic and acidic residues" evidence="5">
    <location>
        <begin position="727"/>
        <end position="745"/>
    </location>
</feature>
<protein>
    <submittedName>
        <fullName evidence="8">Uncharacterized protein</fullName>
    </submittedName>
</protein>
<dbReference type="PANTHER" id="PTHR12202:SF0">
    <property type="entry name" value="ESF1 HOMOLOG"/>
    <property type="match status" value="1"/>
</dbReference>
<dbReference type="EMBL" id="KZ819336">
    <property type="protein sequence ID" value="PWN18476.1"/>
    <property type="molecule type" value="Genomic_DNA"/>
</dbReference>
<reference evidence="8 9" key="1">
    <citation type="journal article" date="2018" name="Mol. Biol. Evol.">
        <title>Broad Genomic Sampling Reveals a Smut Pathogenic Ancestry of the Fungal Clade Ustilaginomycotina.</title>
        <authorList>
            <person name="Kijpornyongpan T."/>
            <person name="Mondo S.J."/>
            <person name="Barry K."/>
            <person name="Sandor L."/>
            <person name="Lee J."/>
            <person name="Lipzen A."/>
            <person name="Pangilinan J."/>
            <person name="LaButti K."/>
            <person name="Hainaut M."/>
            <person name="Henrissat B."/>
            <person name="Grigoriev I.V."/>
            <person name="Spatafora J.W."/>
            <person name="Aime M.C."/>
        </authorList>
    </citation>
    <scope>NUCLEOTIDE SEQUENCE [LARGE SCALE GENOMIC DNA]</scope>
    <source>
        <strain evidence="8 9">MCA 4718</strain>
    </source>
</reference>
<feature type="compositionally biased region" description="Basic residues" evidence="5">
    <location>
        <begin position="746"/>
        <end position="759"/>
    </location>
</feature>
<dbReference type="GeneID" id="37015011"/>
<evidence type="ECO:0000256" key="5">
    <source>
        <dbReference type="SAM" id="MobiDB-lite"/>
    </source>
</evidence>
<dbReference type="Pfam" id="PF25121">
    <property type="entry name" value="RRM_ESF1"/>
    <property type="match status" value="1"/>
</dbReference>
<keyword evidence="3" id="KW-0175">Coiled coil</keyword>
<dbReference type="OrthoDB" id="431825at2759"/>
<evidence type="ECO:0000256" key="3">
    <source>
        <dbReference type="ARBA" id="ARBA00023054"/>
    </source>
</evidence>
<comment type="subcellular location">
    <subcellularLocation>
        <location evidence="1">Nucleus</location>
        <location evidence="1">Nucleolus</location>
    </subcellularLocation>
</comment>
<feature type="compositionally biased region" description="Basic and acidic residues" evidence="5">
    <location>
        <begin position="330"/>
        <end position="347"/>
    </location>
</feature>
<feature type="compositionally biased region" description="Basic and acidic residues" evidence="5">
    <location>
        <begin position="702"/>
        <end position="716"/>
    </location>
</feature>
<dbReference type="RefSeq" id="XP_025345636.1">
    <property type="nucleotide sequence ID" value="XM_025493277.1"/>
</dbReference>
<dbReference type="PANTHER" id="PTHR12202">
    <property type="entry name" value="ESF1 HOMOLOG"/>
    <property type="match status" value="1"/>
</dbReference>
<feature type="compositionally biased region" description="Basic residues" evidence="5">
    <location>
        <begin position="866"/>
        <end position="883"/>
    </location>
</feature>
<dbReference type="Pfam" id="PF08159">
    <property type="entry name" value="NUC153"/>
    <property type="match status" value="1"/>
</dbReference>
<feature type="compositionally biased region" description="Acidic residues" evidence="5">
    <location>
        <begin position="139"/>
        <end position="162"/>
    </location>
</feature>
<dbReference type="Proteomes" id="UP000245942">
    <property type="component" value="Unassembled WGS sequence"/>
</dbReference>
<keyword evidence="4" id="KW-0539">Nucleus</keyword>
<feature type="region of interest" description="Disordered" evidence="5">
    <location>
        <begin position="329"/>
        <end position="388"/>
    </location>
</feature>
<feature type="domain" description="NUC153" evidence="6">
    <location>
        <begin position="789"/>
        <end position="817"/>
    </location>
</feature>
<feature type="region of interest" description="Disordered" evidence="5">
    <location>
        <begin position="1"/>
        <end position="255"/>
    </location>
</feature>
<feature type="region of interest" description="Disordered" evidence="5">
    <location>
        <begin position="527"/>
        <end position="548"/>
    </location>
</feature>
<dbReference type="GO" id="GO:0005730">
    <property type="term" value="C:nucleolus"/>
    <property type="evidence" value="ECO:0007669"/>
    <property type="project" value="UniProtKB-SubCell"/>
</dbReference>
<name>A0A316TZ08_9BASI</name>
<feature type="compositionally biased region" description="Acidic residues" evidence="5">
    <location>
        <begin position="376"/>
        <end position="388"/>
    </location>
</feature>
<organism evidence="8 9">
    <name type="scientific">Pseudomicrostroma glucosiphilum</name>
    <dbReference type="NCBI Taxonomy" id="1684307"/>
    <lineage>
        <taxon>Eukaryota</taxon>
        <taxon>Fungi</taxon>
        <taxon>Dikarya</taxon>
        <taxon>Basidiomycota</taxon>
        <taxon>Ustilaginomycotina</taxon>
        <taxon>Exobasidiomycetes</taxon>
        <taxon>Microstromatales</taxon>
        <taxon>Microstromatales incertae sedis</taxon>
        <taxon>Pseudomicrostroma</taxon>
    </lineage>
</organism>
<evidence type="ECO:0000256" key="1">
    <source>
        <dbReference type="ARBA" id="ARBA00004604"/>
    </source>
</evidence>
<dbReference type="InterPro" id="IPR012580">
    <property type="entry name" value="NUC153"/>
</dbReference>
<feature type="compositionally biased region" description="Acidic residues" evidence="5">
    <location>
        <begin position="672"/>
        <end position="683"/>
    </location>
</feature>
<evidence type="ECO:0000313" key="8">
    <source>
        <dbReference type="EMBL" id="PWN18476.1"/>
    </source>
</evidence>
<gene>
    <name evidence="8" type="ORF">BCV69DRAFT_285102</name>
</gene>